<dbReference type="AlphaFoldDB" id="A0A2S9IA07"/>
<dbReference type="PANTHER" id="PTHR13696:SF52">
    <property type="entry name" value="PARA FAMILY PROTEIN CT_582"/>
    <property type="match status" value="1"/>
</dbReference>
<organism evidence="1 2">
    <name type="scientific">Pantoea coffeiphila</name>
    <dbReference type="NCBI Taxonomy" id="1465635"/>
    <lineage>
        <taxon>Bacteria</taxon>
        <taxon>Pseudomonadati</taxon>
        <taxon>Pseudomonadota</taxon>
        <taxon>Gammaproteobacteria</taxon>
        <taxon>Enterobacterales</taxon>
        <taxon>Erwiniaceae</taxon>
        <taxon>Pantoea</taxon>
    </lineage>
</organism>
<dbReference type="InterPro" id="IPR017746">
    <property type="entry name" value="Cellulose_synthase_operon_BcsQ"/>
</dbReference>
<keyword evidence="2" id="KW-1185">Reference proteome</keyword>
<accession>A0A2S9IA07</accession>
<comment type="caution">
    <text evidence="1">The sequence shown here is derived from an EMBL/GenBank/DDBJ whole genome shotgun (WGS) entry which is preliminary data.</text>
</comment>
<sequence>MPLVCVCSPKGGVGKTTMAANLAHALARNGSKVLAIDFDVQNALRLHFGVPLSDGRGFVAKSAESSDWSQSILTTGGNIFVLPYGDVTEQQRMQFEDNLTHDPNFIIRGLNTVLNYPGLVIIADFPPGPGPALKAMAALADMHLVVMLADTASLSLLPQVENEKLIGSALNHRKGHYFVLNQSDSRRNISRDVTLFMQQRLGDRLIGVVNRDESVAEANASQQSIFDFSSVSAAAFDIELIGKRLSALLDIKVGDGEMHAPLQSR</sequence>
<dbReference type="CDD" id="cd02042">
    <property type="entry name" value="ParAB_family"/>
    <property type="match status" value="1"/>
</dbReference>
<dbReference type="NCBIfam" id="TIGR03371">
    <property type="entry name" value="cellulose_yhjQ"/>
    <property type="match status" value="1"/>
</dbReference>
<reference evidence="1 2" key="1">
    <citation type="submission" date="2017-10" db="EMBL/GenBank/DDBJ databases">
        <title>Draft genome of two endophytic bacteria isolated from 'guarana' Paullinia cupana (Mart.) Ducke.</title>
        <authorList>
            <person name="Siqueira K.A."/>
            <person name="Liotti R.G."/>
            <person name="Mendes T.A."/>
            <person name="Soares M.A."/>
        </authorList>
    </citation>
    <scope>NUCLEOTIDE SEQUENCE [LARGE SCALE GENOMIC DNA]</scope>
    <source>
        <strain evidence="1 2">342</strain>
    </source>
</reference>
<dbReference type="PANTHER" id="PTHR13696">
    <property type="entry name" value="P-LOOP CONTAINING NUCLEOSIDE TRIPHOSPHATE HYDROLASE"/>
    <property type="match status" value="1"/>
</dbReference>
<dbReference type="SUPFAM" id="SSF52540">
    <property type="entry name" value="P-loop containing nucleoside triphosphate hydrolases"/>
    <property type="match status" value="1"/>
</dbReference>
<dbReference type="InterPro" id="IPR050678">
    <property type="entry name" value="DNA_Partitioning_ATPase"/>
</dbReference>
<protein>
    <submittedName>
        <fullName evidence="1">Cellulose synthase operon protein YhjQ</fullName>
    </submittedName>
</protein>
<dbReference type="OrthoDB" id="5288747at2"/>
<evidence type="ECO:0000313" key="2">
    <source>
        <dbReference type="Proteomes" id="UP000239181"/>
    </source>
</evidence>
<gene>
    <name evidence="1" type="primary">yhjQ</name>
    <name evidence="1" type="ORF">CQW29_15790</name>
</gene>
<dbReference type="Gene3D" id="3.40.50.300">
    <property type="entry name" value="P-loop containing nucleotide triphosphate hydrolases"/>
    <property type="match status" value="1"/>
</dbReference>
<dbReference type="Pfam" id="PF06564">
    <property type="entry name" value="CBP_BcsQ"/>
    <property type="match status" value="1"/>
</dbReference>
<dbReference type="RefSeq" id="WP_105593690.1">
    <property type="nucleotide sequence ID" value="NZ_JAFBFW010000009.1"/>
</dbReference>
<name>A0A2S9IA07_9GAMM</name>
<dbReference type="Proteomes" id="UP000239181">
    <property type="component" value="Unassembled WGS sequence"/>
</dbReference>
<evidence type="ECO:0000313" key="1">
    <source>
        <dbReference type="EMBL" id="PRD14626.1"/>
    </source>
</evidence>
<dbReference type="InterPro" id="IPR027417">
    <property type="entry name" value="P-loop_NTPase"/>
</dbReference>
<dbReference type="EMBL" id="PDET01000010">
    <property type="protein sequence ID" value="PRD14626.1"/>
    <property type="molecule type" value="Genomic_DNA"/>
</dbReference>
<proteinExistence type="predicted"/>